<keyword evidence="2 7" id="KW-0812">Transmembrane</keyword>
<dbReference type="EC" id="1.-.-.-" evidence="9"/>
<evidence type="ECO:0000256" key="3">
    <source>
        <dbReference type="ARBA" id="ARBA00022989"/>
    </source>
</evidence>
<protein>
    <submittedName>
        <fullName evidence="9">Sterol desaturase family protein</fullName>
        <ecNumber evidence="9">1.-.-.-</ecNumber>
    </submittedName>
</protein>
<feature type="transmembrane region" description="Helical" evidence="7">
    <location>
        <begin position="94"/>
        <end position="116"/>
    </location>
</feature>
<evidence type="ECO:0000256" key="2">
    <source>
        <dbReference type="ARBA" id="ARBA00022692"/>
    </source>
</evidence>
<feature type="domain" description="Fatty acid hydroxylase" evidence="8">
    <location>
        <begin position="104"/>
        <end position="236"/>
    </location>
</feature>
<dbReference type="Proteomes" id="UP001595973">
    <property type="component" value="Unassembled WGS sequence"/>
</dbReference>
<feature type="transmembrane region" description="Helical" evidence="7">
    <location>
        <begin position="153"/>
        <end position="174"/>
    </location>
</feature>
<dbReference type="GO" id="GO:0016491">
    <property type="term" value="F:oxidoreductase activity"/>
    <property type="evidence" value="ECO:0007669"/>
    <property type="project" value="UniProtKB-KW"/>
</dbReference>
<keyword evidence="4 9" id="KW-0560">Oxidoreductase</keyword>
<evidence type="ECO:0000313" key="10">
    <source>
        <dbReference type="Proteomes" id="UP001595973"/>
    </source>
</evidence>
<gene>
    <name evidence="9" type="ORF">ACFO5X_22445</name>
</gene>
<sequence>MDLVIDLLRESAINVVQALTYMLIPAVVFLGLGWHFKGRDFLPDLRSALPETGLTLKILVFNALFAGPVLAVVITALHSWLVTNDLVLFRPESWASLPTVLVLFLAVFLADFFSYWRHRLDHSALLWPAHAVHHSDTHVTWITTNRWHPINLLTVHGLVGSAILMMGFPAYAVIFNGMLRGYYGYFIHADLPFTFGRWGKYIVSPAMHRWHHSAEEKAFDKNFAEIFCLFDRMFGTFYLPGPCDGPLGVADDMQPTLKSQMSYPLRPSAYARLVRRAPTSEETAA</sequence>
<accession>A0ABV9KMP1</accession>
<comment type="subcellular location">
    <subcellularLocation>
        <location evidence="1">Endomembrane system</location>
        <topology evidence="1">Multi-pass membrane protein</topology>
    </subcellularLocation>
</comment>
<evidence type="ECO:0000256" key="5">
    <source>
        <dbReference type="ARBA" id="ARBA00023098"/>
    </source>
</evidence>
<evidence type="ECO:0000256" key="6">
    <source>
        <dbReference type="ARBA" id="ARBA00023136"/>
    </source>
</evidence>
<dbReference type="EMBL" id="JBHSGI010000033">
    <property type="protein sequence ID" value="MFC4671329.1"/>
    <property type="molecule type" value="Genomic_DNA"/>
</dbReference>
<comment type="caution">
    <text evidence="9">The sequence shown here is derived from an EMBL/GenBank/DDBJ whole genome shotgun (WGS) entry which is preliminary data.</text>
</comment>
<keyword evidence="10" id="KW-1185">Reference proteome</keyword>
<reference evidence="10" key="1">
    <citation type="journal article" date="2019" name="Int. J. Syst. Evol. Microbiol.">
        <title>The Global Catalogue of Microorganisms (GCM) 10K type strain sequencing project: providing services to taxonomists for standard genome sequencing and annotation.</title>
        <authorList>
            <consortium name="The Broad Institute Genomics Platform"/>
            <consortium name="The Broad Institute Genome Sequencing Center for Infectious Disease"/>
            <person name="Wu L."/>
            <person name="Ma J."/>
        </authorList>
    </citation>
    <scope>NUCLEOTIDE SEQUENCE [LARGE SCALE GENOMIC DNA]</scope>
    <source>
        <strain evidence="10">CGMCC 4.7283</strain>
    </source>
</reference>
<organism evidence="9 10">
    <name type="scientific">Seohaeicola nanhaiensis</name>
    <dbReference type="NCBI Taxonomy" id="1387282"/>
    <lineage>
        <taxon>Bacteria</taxon>
        <taxon>Pseudomonadati</taxon>
        <taxon>Pseudomonadota</taxon>
        <taxon>Alphaproteobacteria</taxon>
        <taxon>Rhodobacterales</taxon>
        <taxon>Roseobacteraceae</taxon>
        <taxon>Seohaeicola</taxon>
    </lineage>
</organism>
<keyword evidence="3 7" id="KW-1133">Transmembrane helix</keyword>
<feature type="transmembrane region" description="Helical" evidence="7">
    <location>
        <begin position="12"/>
        <end position="36"/>
    </location>
</feature>
<evidence type="ECO:0000313" key="9">
    <source>
        <dbReference type="EMBL" id="MFC4671329.1"/>
    </source>
</evidence>
<feature type="transmembrane region" description="Helical" evidence="7">
    <location>
        <begin position="56"/>
        <end position="82"/>
    </location>
</feature>
<dbReference type="Pfam" id="PF04116">
    <property type="entry name" value="FA_hydroxylase"/>
    <property type="match status" value="1"/>
</dbReference>
<name>A0ABV9KMP1_9RHOB</name>
<evidence type="ECO:0000256" key="4">
    <source>
        <dbReference type="ARBA" id="ARBA00023002"/>
    </source>
</evidence>
<proteinExistence type="predicted"/>
<dbReference type="PANTHER" id="PTHR21624:SF1">
    <property type="entry name" value="ALKYLGLYCEROL MONOOXYGENASE"/>
    <property type="match status" value="1"/>
</dbReference>
<evidence type="ECO:0000259" key="8">
    <source>
        <dbReference type="Pfam" id="PF04116"/>
    </source>
</evidence>
<dbReference type="RefSeq" id="WP_380721757.1">
    <property type="nucleotide sequence ID" value="NZ_JBHSGI010000033.1"/>
</dbReference>
<keyword evidence="5" id="KW-0443">Lipid metabolism</keyword>
<dbReference type="PANTHER" id="PTHR21624">
    <property type="entry name" value="STEROL DESATURASE-RELATED PROTEIN"/>
    <property type="match status" value="1"/>
</dbReference>
<evidence type="ECO:0000256" key="1">
    <source>
        <dbReference type="ARBA" id="ARBA00004127"/>
    </source>
</evidence>
<evidence type="ECO:0000256" key="7">
    <source>
        <dbReference type="SAM" id="Phobius"/>
    </source>
</evidence>
<keyword evidence="6 7" id="KW-0472">Membrane</keyword>
<dbReference type="InterPro" id="IPR051689">
    <property type="entry name" value="Sterol_desaturase/TMEM195"/>
</dbReference>
<dbReference type="InterPro" id="IPR006694">
    <property type="entry name" value="Fatty_acid_hydroxylase"/>
</dbReference>